<evidence type="ECO:0000256" key="1">
    <source>
        <dbReference type="SAM" id="Phobius"/>
    </source>
</evidence>
<feature type="transmembrane region" description="Helical" evidence="1">
    <location>
        <begin position="6"/>
        <end position="39"/>
    </location>
</feature>
<name>J9GGP2_9ZZZZ</name>
<protein>
    <submittedName>
        <fullName evidence="2">Uncharacterized protein</fullName>
    </submittedName>
</protein>
<sequence>MLQTVVFLIVYVGISILLEGFSVAQIVKGLLATVIYGLLMYGISRKKDQ</sequence>
<organism evidence="2">
    <name type="scientific">gut metagenome</name>
    <dbReference type="NCBI Taxonomy" id="749906"/>
    <lineage>
        <taxon>unclassified sequences</taxon>
        <taxon>metagenomes</taxon>
        <taxon>organismal metagenomes</taxon>
    </lineage>
</organism>
<accession>J9GGP2</accession>
<dbReference type="EMBL" id="AMCI01001117">
    <property type="protein sequence ID" value="EJX06572.1"/>
    <property type="molecule type" value="Genomic_DNA"/>
</dbReference>
<dbReference type="AlphaFoldDB" id="J9GGP2"/>
<evidence type="ECO:0000313" key="2">
    <source>
        <dbReference type="EMBL" id="EJX06572.1"/>
    </source>
</evidence>
<comment type="caution">
    <text evidence="2">The sequence shown here is derived from an EMBL/GenBank/DDBJ whole genome shotgun (WGS) entry which is preliminary data.</text>
</comment>
<keyword evidence="1" id="KW-0812">Transmembrane</keyword>
<proteinExistence type="predicted"/>
<keyword evidence="1" id="KW-1133">Transmembrane helix</keyword>
<reference evidence="2" key="1">
    <citation type="journal article" date="2012" name="PLoS ONE">
        <title>Gene sets for utilization of primary and secondary nutrition supplies in the distal gut of endangered iberian lynx.</title>
        <authorList>
            <person name="Alcaide M."/>
            <person name="Messina E."/>
            <person name="Richter M."/>
            <person name="Bargiela R."/>
            <person name="Peplies J."/>
            <person name="Huws S.A."/>
            <person name="Newbold C.J."/>
            <person name="Golyshin P.N."/>
            <person name="Simon M.A."/>
            <person name="Lopez G."/>
            <person name="Yakimov M.M."/>
            <person name="Ferrer M."/>
        </authorList>
    </citation>
    <scope>NUCLEOTIDE SEQUENCE</scope>
</reference>
<keyword evidence="1" id="KW-0472">Membrane</keyword>
<gene>
    <name evidence="2" type="ORF">EVA_05321</name>
</gene>